<evidence type="ECO:0008006" key="3">
    <source>
        <dbReference type="Google" id="ProtNLM"/>
    </source>
</evidence>
<evidence type="ECO:0000313" key="1">
    <source>
        <dbReference type="EMBL" id="GAC80581.1"/>
    </source>
</evidence>
<dbReference type="PANTHER" id="PTHR38074">
    <property type="entry name" value="ALTERED INHERITANCE OF MITOCHONDRIA PROTEIN 24, MITOCHONDRIAL"/>
    <property type="match status" value="1"/>
</dbReference>
<dbReference type="Gene3D" id="3.60.160.10">
    <property type="entry name" value="Mitochondrial biogenesis AIM24"/>
    <property type="match status" value="1"/>
</dbReference>
<dbReference type="Proteomes" id="UP000035009">
    <property type="component" value="Unassembled WGS sequence"/>
</dbReference>
<comment type="caution">
    <text evidence="1">The sequence shown here is derived from an EMBL/GenBank/DDBJ whole genome shotgun (WGS) entry which is preliminary data.</text>
</comment>
<dbReference type="InterPro" id="IPR036983">
    <property type="entry name" value="AIM24_sf"/>
</dbReference>
<dbReference type="RefSeq" id="WP_008379698.1">
    <property type="nucleotide sequence ID" value="NZ_BAOP01000019.1"/>
</dbReference>
<evidence type="ECO:0000313" key="2">
    <source>
        <dbReference type="Proteomes" id="UP000035009"/>
    </source>
</evidence>
<dbReference type="STRING" id="410332.SAMN04488550_1332"/>
<dbReference type="InterPro" id="IPR002838">
    <property type="entry name" value="AIM24"/>
</dbReference>
<dbReference type="InterPro" id="IPR016031">
    <property type="entry name" value="Trp_RNA-bd_attenuator-like_dom"/>
</dbReference>
<reference evidence="1 2" key="1">
    <citation type="submission" date="2013-02" db="EMBL/GenBank/DDBJ databases">
        <title>Whole genome shotgun sequence of Gordonia malaquae NBRC 108250.</title>
        <authorList>
            <person name="Yoshida I."/>
            <person name="Hosoyama A."/>
            <person name="Tsuchikane K."/>
            <person name="Ando Y."/>
            <person name="Baba S."/>
            <person name="Ohji S."/>
            <person name="Hamada M."/>
            <person name="Tamura T."/>
            <person name="Yamazoe A."/>
            <person name="Yamazaki S."/>
            <person name="Fujita N."/>
        </authorList>
    </citation>
    <scope>NUCLEOTIDE SEQUENCE [LARGE SCALE GENOMIC DNA]</scope>
    <source>
        <strain evidence="1 2">NBRC 108250</strain>
    </source>
</reference>
<dbReference type="OrthoDB" id="6048299at2"/>
<dbReference type="AlphaFoldDB" id="M3TGI5"/>
<name>M3TGI5_GORML</name>
<protein>
    <recommendedName>
        <fullName evidence="3">AIM24 family protein</fullName>
    </recommendedName>
</protein>
<keyword evidence="2" id="KW-1185">Reference proteome</keyword>
<organism evidence="1 2">
    <name type="scientific">Gordonia malaquae NBRC 108250</name>
    <dbReference type="NCBI Taxonomy" id="1223542"/>
    <lineage>
        <taxon>Bacteria</taxon>
        <taxon>Bacillati</taxon>
        <taxon>Actinomycetota</taxon>
        <taxon>Actinomycetes</taxon>
        <taxon>Mycobacteriales</taxon>
        <taxon>Gordoniaceae</taxon>
        <taxon>Gordonia</taxon>
    </lineage>
</organism>
<gene>
    <name evidence="1" type="ORF">GM1_019_00430</name>
</gene>
<proteinExistence type="predicted"/>
<sequence length="229" mass="23455">MFTKVNNKVVSVNLAQAGPIVARRGAMLFYTGNVLFQPHQIPGSGGMGAMSGVAGMAGRMMQGEHETTMIAQGDGTVHYGFRGLEVEIVDLSGGGELRVEASRLLAHTQGLQASVVSTSAQSGGGGGLRGALRSAASGVATGQGMFTTQLIGMGSAVILGHGGFIALQVAPNRPITVDPQAFAASVGQIQTSLRSTVSFRNMGRTGGEGFQLDCTGQGVVYVQASEQRL</sequence>
<dbReference type="PANTHER" id="PTHR38074:SF1">
    <property type="entry name" value="ALTERED INHERITANCE OF MITOCHONDRIA PROTEIN 24, MITOCHONDRIAL"/>
    <property type="match status" value="1"/>
</dbReference>
<dbReference type="Pfam" id="PF01987">
    <property type="entry name" value="AIM24"/>
    <property type="match status" value="1"/>
</dbReference>
<dbReference type="EMBL" id="BAOP01000019">
    <property type="protein sequence ID" value="GAC80581.1"/>
    <property type="molecule type" value="Genomic_DNA"/>
</dbReference>
<accession>M3TGI5</accession>
<dbReference type="SUPFAM" id="SSF51219">
    <property type="entry name" value="TRAP-like"/>
    <property type="match status" value="1"/>
</dbReference>
<dbReference type="eggNOG" id="COG2013">
    <property type="taxonomic scope" value="Bacteria"/>
</dbReference>